<sequence length="468" mass="51823">MSKLMSTLQPLLNPESDLFGSSTWDSPNESMLKRKRSDSQAMLVGSPEKFQVMSADTDGEESRARIIHDDTYYLEDGSCIILVQSTLFNVHRTILSKDHSSFSTMFTLPQGDHEIEGRSDDNPIILTGDTVSEFRHFLWALYALPPELRVIHSSDADLTQLMDIARIANKYSFKTLETWSLDAIQEYVNRKPSPILTSIPPPNSYTFSPNAPSSPSGSGGATPIESTAQLTRLIRLAQMCNHEKLLATMILLLRQLMSSSLQYAYLAMTLADELDLRALRGAAYLEVMQKAVVVKRAKVDPIAPKPAAAPLVAGSSTASGDPAAAAAADEAGEGDVDEEGRLVVNRAQQLRLLSGYYRLTGTWERLRTAPPHFDHAPSCGATWHQHGCTQSWLEFWKDKTRSDAVLTLGLADVLGRLKQVQRDYDRWGSATYMHHDCRMAAKRSIIEVLKTVEDALPDYFSEAGDEAD</sequence>
<organism evidence="2 3">
    <name type="scientific">Mycena rosella</name>
    <name type="common">Pink bonnet</name>
    <name type="synonym">Agaricus rosellus</name>
    <dbReference type="NCBI Taxonomy" id="1033263"/>
    <lineage>
        <taxon>Eukaryota</taxon>
        <taxon>Fungi</taxon>
        <taxon>Dikarya</taxon>
        <taxon>Basidiomycota</taxon>
        <taxon>Agaricomycotina</taxon>
        <taxon>Agaricomycetes</taxon>
        <taxon>Agaricomycetidae</taxon>
        <taxon>Agaricales</taxon>
        <taxon>Marasmiineae</taxon>
        <taxon>Mycenaceae</taxon>
        <taxon>Mycena</taxon>
    </lineage>
</organism>
<evidence type="ECO:0000313" key="2">
    <source>
        <dbReference type="EMBL" id="KAJ7701500.1"/>
    </source>
</evidence>
<evidence type="ECO:0000313" key="3">
    <source>
        <dbReference type="Proteomes" id="UP001221757"/>
    </source>
</evidence>
<dbReference type="EMBL" id="JARKIE010000017">
    <property type="protein sequence ID" value="KAJ7701500.1"/>
    <property type="molecule type" value="Genomic_DNA"/>
</dbReference>
<feature type="region of interest" description="Disordered" evidence="1">
    <location>
        <begin position="199"/>
        <end position="222"/>
    </location>
</feature>
<dbReference type="SUPFAM" id="SSF54695">
    <property type="entry name" value="POZ domain"/>
    <property type="match status" value="1"/>
</dbReference>
<dbReference type="AlphaFoldDB" id="A0AAD7DXZ1"/>
<proteinExistence type="predicted"/>
<gene>
    <name evidence="2" type="ORF">B0H17DRAFT_1045649</name>
</gene>
<dbReference type="InterPro" id="IPR011333">
    <property type="entry name" value="SKP1/BTB/POZ_sf"/>
</dbReference>
<accession>A0AAD7DXZ1</accession>
<name>A0AAD7DXZ1_MYCRO</name>
<reference evidence="2" key="1">
    <citation type="submission" date="2023-03" db="EMBL/GenBank/DDBJ databases">
        <title>Massive genome expansion in bonnet fungi (Mycena s.s.) driven by repeated elements and novel gene families across ecological guilds.</title>
        <authorList>
            <consortium name="Lawrence Berkeley National Laboratory"/>
            <person name="Harder C.B."/>
            <person name="Miyauchi S."/>
            <person name="Viragh M."/>
            <person name="Kuo A."/>
            <person name="Thoen E."/>
            <person name="Andreopoulos B."/>
            <person name="Lu D."/>
            <person name="Skrede I."/>
            <person name="Drula E."/>
            <person name="Henrissat B."/>
            <person name="Morin E."/>
            <person name="Kohler A."/>
            <person name="Barry K."/>
            <person name="LaButti K."/>
            <person name="Morin E."/>
            <person name="Salamov A."/>
            <person name="Lipzen A."/>
            <person name="Mereny Z."/>
            <person name="Hegedus B."/>
            <person name="Baldrian P."/>
            <person name="Stursova M."/>
            <person name="Weitz H."/>
            <person name="Taylor A."/>
            <person name="Grigoriev I.V."/>
            <person name="Nagy L.G."/>
            <person name="Martin F."/>
            <person name="Kauserud H."/>
        </authorList>
    </citation>
    <scope>NUCLEOTIDE SEQUENCE</scope>
    <source>
        <strain evidence="2">CBHHK067</strain>
    </source>
</reference>
<comment type="caution">
    <text evidence="2">The sequence shown here is derived from an EMBL/GenBank/DDBJ whole genome shotgun (WGS) entry which is preliminary data.</text>
</comment>
<dbReference type="CDD" id="cd18186">
    <property type="entry name" value="BTB_POZ_ZBTB_KLHL-like"/>
    <property type="match status" value="1"/>
</dbReference>
<keyword evidence="3" id="KW-1185">Reference proteome</keyword>
<evidence type="ECO:0008006" key="4">
    <source>
        <dbReference type="Google" id="ProtNLM"/>
    </source>
</evidence>
<dbReference type="Proteomes" id="UP001221757">
    <property type="component" value="Unassembled WGS sequence"/>
</dbReference>
<dbReference type="Gene3D" id="3.30.710.10">
    <property type="entry name" value="Potassium Channel Kv1.1, Chain A"/>
    <property type="match status" value="1"/>
</dbReference>
<protein>
    <recommendedName>
        <fullName evidence="4">BTB domain-containing protein</fullName>
    </recommendedName>
</protein>
<evidence type="ECO:0000256" key="1">
    <source>
        <dbReference type="SAM" id="MobiDB-lite"/>
    </source>
</evidence>